<evidence type="ECO:0000313" key="1">
    <source>
        <dbReference type="EMBL" id="AHH99045.1"/>
    </source>
</evidence>
<dbReference type="eggNOG" id="ENOG5031EPQ">
    <property type="taxonomic scope" value="Bacteria"/>
</dbReference>
<dbReference type="EMBL" id="CP007155">
    <property type="protein sequence ID" value="AHH99045.1"/>
    <property type="molecule type" value="Genomic_DNA"/>
</dbReference>
<dbReference type="Proteomes" id="UP000019225">
    <property type="component" value="Chromosome"/>
</dbReference>
<dbReference type="PATRIC" id="fig|1449976.3.peg.5708"/>
<protein>
    <submittedName>
        <fullName evidence="1">Uncharacterized protein</fullName>
    </submittedName>
</protein>
<sequence length="283" mass="31768">MDSHGPEQFLVLYDQRSVESPFIAGVRSGNTEEKDLSMDAMNPAMKHAPDEENEVQDLIGFRDPAQNRVIPVAQFPADIAFAVVDRLASVVREAHKSAEATTADDEGIVRAQTFEEGDVYMLASPFDGYFADRYLMDFYDVEERDICSRMHLHTGLRFVRMMTGPGTRIRVSSLSPFIVSDVRGVTPFSPDTFEDDLPGTPEGHQRTRYNLIVPENSWVDMQIPRGTSHQFNAIGPNAVIDSVHPEESIEVFRESMRNYKMMAQTIFLAEEKQGAETCAALPQ</sequence>
<organism evidence="1 2">
    <name type="scientific">Kutzneria albida DSM 43870</name>
    <dbReference type="NCBI Taxonomy" id="1449976"/>
    <lineage>
        <taxon>Bacteria</taxon>
        <taxon>Bacillati</taxon>
        <taxon>Actinomycetota</taxon>
        <taxon>Actinomycetes</taxon>
        <taxon>Pseudonocardiales</taxon>
        <taxon>Pseudonocardiaceae</taxon>
        <taxon>Kutzneria</taxon>
    </lineage>
</organism>
<dbReference type="HOGENOM" id="CLU_1119266_0_0_11"/>
<dbReference type="KEGG" id="kal:KALB_5684"/>
<keyword evidence="2" id="KW-1185">Reference proteome</keyword>
<proteinExistence type="predicted"/>
<reference evidence="1 2" key="1">
    <citation type="journal article" date="2014" name="BMC Genomics">
        <title>Complete genome sequence of producer of the glycopeptide antibiotic Aculeximycin Kutzneria albida DSM 43870T, a representative of minor genus of Pseudonocardiaceae.</title>
        <authorList>
            <person name="Rebets Y."/>
            <person name="Tokovenko B."/>
            <person name="Lushchyk I."/>
            <person name="Ruckert C."/>
            <person name="Zaburannyi N."/>
            <person name="Bechthold A."/>
            <person name="Kalinowski J."/>
            <person name="Luzhetskyy A."/>
        </authorList>
    </citation>
    <scope>NUCLEOTIDE SEQUENCE [LARGE SCALE GENOMIC DNA]</scope>
    <source>
        <strain evidence="1">DSM 43870</strain>
    </source>
</reference>
<evidence type="ECO:0000313" key="2">
    <source>
        <dbReference type="Proteomes" id="UP000019225"/>
    </source>
</evidence>
<accession>W5WE51</accession>
<gene>
    <name evidence="1" type="ORF">KALB_5684</name>
</gene>
<dbReference type="AlphaFoldDB" id="W5WE51"/>
<name>W5WE51_9PSEU</name>